<evidence type="ECO:0000313" key="1">
    <source>
        <dbReference type="EMBL" id="MBC2293730.1"/>
    </source>
</evidence>
<evidence type="ECO:0000313" key="2">
    <source>
        <dbReference type="Proteomes" id="UP000543005"/>
    </source>
</evidence>
<organism evidence="1 2">
    <name type="scientific">Listeria booriae</name>
    <dbReference type="NCBI Taxonomy" id="1552123"/>
    <lineage>
        <taxon>Bacteria</taxon>
        <taxon>Bacillati</taxon>
        <taxon>Bacillota</taxon>
        <taxon>Bacilli</taxon>
        <taxon>Bacillales</taxon>
        <taxon>Listeriaceae</taxon>
        <taxon>Listeria</taxon>
    </lineage>
</organism>
<protein>
    <recommendedName>
        <fullName evidence="3">Phage protein</fullName>
    </recommendedName>
</protein>
<gene>
    <name evidence="1" type="ORF">HCC36_10870</name>
</gene>
<proteinExistence type="predicted"/>
<sequence>MEKDALQYLVDLKKEAEVIDDRCFIDPALREVKEPEAETLGITTLTGLVNYIQSEFDGDDSVIVQVVSPTQVRVLSRMKKDKSRDLFVSVKAIVPDFQFGQFYDTEAFNIKMQSLFLKNNDRDIILQVVGSIKEENVRTVGDDGVSQSVVARAGVGNAKNILVPNPVSLAPYRTFLEVQQPESEFIFRMKDGPYAAIFEADGGAWKNTAIRRIEEYLLRELDRDIKNGRIHVIA</sequence>
<dbReference type="AlphaFoldDB" id="A0A842GAB3"/>
<comment type="caution">
    <text evidence="1">The sequence shown here is derived from an EMBL/GenBank/DDBJ whole genome shotgun (WGS) entry which is preliminary data.</text>
</comment>
<dbReference type="Proteomes" id="UP000543005">
    <property type="component" value="Unassembled WGS sequence"/>
</dbReference>
<name>A0A842GAB3_9LIST</name>
<reference evidence="1 2" key="1">
    <citation type="submission" date="2020-03" db="EMBL/GenBank/DDBJ databases">
        <title>Soil Listeria distribution.</title>
        <authorList>
            <person name="Liao J."/>
            <person name="Wiedmann M."/>
        </authorList>
    </citation>
    <scope>NUCLEOTIDE SEQUENCE [LARGE SCALE GENOMIC DNA]</scope>
    <source>
        <strain evidence="1 2">FSL L7-0051</strain>
    </source>
</reference>
<dbReference type="EMBL" id="JAARZT010000020">
    <property type="protein sequence ID" value="MBC2293730.1"/>
    <property type="molecule type" value="Genomic_DNA"/>
</dbReference>
<dbReference type="RefSeq" id="WP_185574446.1">
    <property type="nucleotide sequence ID" value="NZ_JAARYL010000014.1"/>
</dbReference>
<evidence type="ECO:0008006" key="3">
    <source>
        <dbReference type="Google" id="ProtNLM"/>
    </source>
</evidence>
<accession>A0A842GAB3</accession>